<reference evidence="11" key="2">
    <citation type="submission" date="2023-06" db="EMBL/GenBank/DDBJ databases">
        <authorList>
            <consortium name="Lawrence Berkeley National Laboratory"/>
            <person name="Haridas S."/>
            <person name="Hensen N."/>
            <person name="Bonometti L."/>
            <person name="Westerberg I."/>
            <person name="Brannstrom I.O."/>
            <person name="Guillou S."/>
            <person name="Cros-Aarteil S."/>
            <person name="Calhoun S."/>
            <person name="Kuo A."/>
            <person name="Mondo S."/>
            <person name="Pangilinan J."/>
            <person name="Riley R."/>
            <person name="Labutti K."/>
            <person name="Andreopoulos B."/>
            <person name="Lipzen A."/>
            <person name="Chen C."/>
            <person name="Yanf M."/>
            <person name="Daum C."/>
            <person name="Ng V."/>
            <person name="Clum A."/>
            <person name="Steindorff A."/>
            <person name="Ohm R."/>
            <person name="Martin F."/>
            <person name="Silar P."/>
            <person name="Natvig D."/>
            <person name="Lalanne C."/>
            <person name="Gautier V."/>
            <person name="Ament-Velasquez S.L."/>
            <person name="Kruys A."/>
            <person name="Hutchinson M.I."/>
            <person name="Powell A.J."/>
            <person name="Barry K."/>
            <person name="Miller A.N."/>
            <person name="Grigoriev I.V."/>
            <person name="Debuchy R."/>
            <person name="Gladieux P."/>
            <person name="Thoren M.H."/>
            <person name="Johannesson H."/>
        </authorList>
    </citation>
    <scope>NUCLEOTIDE SEQUENCE</scope>
    <source>
        <strain evidence="11">CBS 955.72</strain>
    </source>
</reference>
<comment type="catalytic activity">
    <reaction evidence="1">
        <text>S-ubiquitinyl-[E2 ubiquitin-conjugating enzyme]-L-cysteine + [acceptor protein]-L-lysine = [E2 ubiquitin-conjugating enzyme]-L-cysteine + N(6)-ubiquitinyl-[acceptor protein]-L-lysine.</text>
        <dbReference type="EC" id="2.3.2.27"/>
    </reaction>
</comment>
<keyword evidence="12" id="KW-1185">Reference proteome</keyword>
<feature type="compositionally biased region" description="Low complexity" evidence="9">
    <location>
        <begin position="417"/>
        <end position="434"/>
    </location>
</feature>
<dbReference type="GO" id="GO:0061630">
    <property type="term" value="F:ubiquitin protein ligase activity"/>
    <property type="evidence" value="ECO:0007669"/>
    <property type="project" value="UniProtKB-EC"/>
</dbReference>
<dbReference type="SUPFAM" id="SSF57850">
    <property type="entry name" value="RING/U-box"/>
    <property type="match status" value="1"/>
</dbReference>
<evidence type="ECO:0000256" key="8">
    <source>
        <dbReference type="PROSITE-ProRule" id="PRU00175"/>
    </source>
</evidence>
<dbReference type="InterPro" id="IPR001841">
    <property type="entry name" value="Znf_RING"/>
</dbReference>
<feature type="domain" description="RING-type" evidence="10">
    <location>
        <begin position="337"/>
        <end position="378"/>
    </location>
</feature>
<evidence type="ECO:0000256" key="6">
    <source>
        <dbReference type="ARBA" id="ARBA00022786"/>
    </source>
</evidence>
<feature type="compositionally biased region" description="Low complexity" evidence="9">
    <location>
        <begin position="392"/>
        <end position="404"/>
    </location>
</feature>
<evidence type="ECO:0000256" key="5">
    <source>
        <dbReference type="ARBA" id="ARBA00022771"/>
    </source>
</evidence>
<dbReference type="PROSITE" id="PS50089">
    <property type="entry name" value="ZF_RING_2"/>
    <property type="match status" value="1"/>
</dbReference>
<feature type="region of interest" description="Disordered" evidence="9">
    <location>
        <begin position="224"/>
        <end position="256"/>
    </location>
</feature>
<dbReference type="EMBL" id="JAUIQD010000004">
    <property type="protein sequence ID" value="KAK3352363.1"/>
    <property type="molecule type" value="Genomic_DNA"/>
</dbReference>
<protein>
    <recommendedName>
        <fullName evidence="2">RING-type E3 ubiquitin transferase</fullName>
        <ecNumber evidence="2">2.3.2.27</ecNumber>
    </recommendedName>
</protein>
<sequence length="562" mass="60179">MASSPTPPGGHLDATHGREVVFCHQCRHEWYKDEHPTLKCPSPTCGSEATEIVQPGDSDPRGVQDVPLIPGFSFRGDRRRRASSDLDPDEGDIDDHTGTSPSVLDGFFMHHRVFRPPPTQGHTQDSDAILRRFAEMLTNDFGGPRGDRAASNRDPLFPSAFGSAQEAWTGRSSGTGAPRYHHTTFRAGPSGNTSVTITTGTMSSDGPVPGFPALFGQLMGATMLPDANNPNRQGGAGSGAGSGAGRGAGSGAGRPLPGGMGFATGLHEILATLLNPQSAVHGDAVYTQEALDRIITSLMEANPQSNAAPPATQAAINQLEKKKVDEKMLGAEGKAECTICIDELTKGDEVTVLPCTHWFHGECVTLWLKEHNTCPICRAPIEGGDNQNGNTQQPQRPEQSQPSQEPERAPWSWTNFSTSSSPSGTPRSGLRSPGAEQRRTPQENEDRLNAIRNLNAYRSSDSQAGLPRRNSASPSTFRAFSDQAAFRPRVRSPSLTRPQELGSSPPPVPGAYPSSRDNRESRETSNRDSHTPQSSHGSHGGALAWLRNLTRGSGSGSDRERR</sequence>
<dbReference type="SMART" id="SM00184">
    <property type="entry name" value="RING"/>
    <property type="match status" value="1"/>
</dbReference>
<dbReference type="GO" id="GO:0006511">
    <property type="term" value="P:ubiquitin-dependent protein catabolic process"/>
    <property type="evidence" value="ECO:0007669"/>
    <property type="project" value="TreeGrafter"/>
</dbReference>
<name>A0AAJ0HGR2_9PEZI</name>
<evidence type="ECO:0000259" key="10">
    <source>
        <dbReference type="PROSITE" id="PS50089"/>
    </source>
</evidence>
<keyword evidence="6" id="KW-0833">Ubl conjugation pathway</keyword>
<evidence type="ECO:0000256" key="7">
    <source>
        <dbReference type="ARBA" id="ARBA00022833"/>
    </source>
</evidence>
<dbReference type="CDD" id="cd16454">
    <property type="entry name" value="RING-H2_PA-TM-RING"/>
    <property type="match status" value="1"/>
</dbReference>
<dbReference type="FunFam" id="3.30.40.10:FF:000127">
    <property type="entry name" value="E3 ubiquitin-protein ligase RNF181"/>
    <property type="match status" value="1"/>
</dbReference>
<feature type="region of interest" description="Disordered" evidence="9">
    <location>
        <begin position="42"/>
        <end position="100"/>
    </location>
</feature>
<evidence type="ECO:0000313" key="11">
    <source>
        <dbReference type="EMBL" id="KAK3352363.1"/>
    </source>
</evidence>
<dbReference type="GO" id="GO:0005634">
    <property type="term" value="C:nucleus"/>
    <property type="evidence" value="ECO:0007669"/>
    <property type="project" value="TreeGrafter"/>
</dbReference>
<feature type="region of interest" description="Disordered" evidence="9">
    <location>
        <begin position="457"/>
        <end position="562"/>
    </location>
</feature>
<dbReference type="Gene3D" id="3.30.40.10">
    <property type="entry name" value="Zinc/RING finger domain, C3HC4 (zinc finger)"/>
    <property type="match status" value="1"/>
</dbReference>
<dbReference type="InterPro" id="IPR013083">
    <property type="entry name" value="Znf_RING/FYVE/PHD"/>
</dbReference>
<dbReference type="Proteomes" id="UP001275084">
    <property type="component" value="Unassembled WGS sequence"/>
</dbReference>
<evidence type="ECO:0000256" key="4">
    <source>
        <dbReference type="ARBA" id="ARBA00022723"/>
    </source>
</evidence>
<keyword evidence="3" id="KW-0808">Transferase</keyword>
<keyword evidence="7" id="KW-0862">Zinc</keyword>
<accession>A0AAJ0HGR2</accession>
<dbReference type="PANTHER" id="PTHR45931">
    <property type="entry name" value="SI:CH211-59O9.10"/>
    <property type="match status" value="1"/>
</dbReference>
<evidence type="ECO:0000256" key="2">
    <source>
        <dbReference type="ARBA" id="ARBA00012483"/>
    </source>
</evidence>
<comment type="caution">
    <text evidence="11">The sequence shown here is derived from an EMBL/GenBank/DDBJ whole genome shotgun (WGS) entry which is preliminary data.</text>
</comment>
<proteinExistence type="predicted"/>
<feature type="compositionally biased region" description="Basic and acidic residues" evidence="9">
    <location>
        <begin position="516"/>
        <end position="530"/>
    </location>
</feature>
<feature type="region of interest" description="Disordered" evidence="9">
    <location>
        <begin position="385"/>
        <end position="445"/>
    </location>
</feature>
<dbReference type="InterPro" id="IPR051834">
    <property type="entry name" value="RING_finger_E3_ligase"/>
</dbReference>
<gene>
    <name evidence="11" type="ORF">B0T25DRAFT_454157</name>
</gene>
<evidence type="ECO:0000256" key="1">
    <source>
        <dbReference type="ARBA" id="ARBA00000900"/>
    </source>
</evidence>
<evidence type="ECO:0000256" key="9">
    <source>
        <dbReference type="SAM" id="MobiDB-lite"/>
    </source>
</evidence>
<evidence type="ECO:0000256" key="3">
    <source>
        <dbReference type="ARBA" id="ARBA00022679"/>
    </source>
</evidence>
<dbReference type="Pfam" id="PF13639">
    <property type="entry name" value="zf-RING_2"/>
    <property type="match status" value="1"/>
</dbReference>
<feature type="compositionally biased region" description="Gly residues" evidence="9">
    <location>
        <begin position="234"/>
        <end position="256"/>
    </location>
</feature>
<keyword evidence="4" id="KW-0479">Metal-binding</keyword>
<organism evidence="11 12">
    <name type="scientific">Lasiosphaeria hispida</name>
    <dbReference type="NCBI Taxonomy" id="260671"/>
    <lineage>
        <taxon>Eukaryota</taxon>
        <taxon>Fungi</taxon>
        <taxon>Dikarya</taxon>
        <taxon>Ascomycota</taxon>
        <taxon>Pezizomycotina</taxon>
        <taxon>Sordariomycetes</taxon>
        <taxon>Sordariomycetidae</taxon>
        <taxon>Sordariales</taxon>
        <taxon>Lasiosphaeriaceae</taxon>
        <taxon>Lasiosphaeria</taxon>
    </lineage>
</organism>
<evidence type="ECO:0000313" key="12">
    <source>
        <dbReference type="Proteomes" id="UP001275084"/>
    </source>
</evidence>
<dbReference type="PANTHER" id="PTHR45931:SF3">
    <property type="entry name" value="RING ZINC FINGER-CONTAINING PROTEIN"/>
    <property type="match status" value="1"/>
</dbReference>
<dbReference type="AlphaFoldDB" id="A0AAJ0HGR2"/>
<dbReference type="GO" id="GO:0016567">
    <property type="term" value="P:protein ubiquitination"/>
    <property type="evidence" value="ECO:0007669"/>
    <property type="project" value="UniProtKB-ARBA"/>
</dbReference>
<feature type="compositionally biased region" description="Basic and acidic residues" evidence="9">
    <location>
        <begin position="436"/>
        <end position="445"/>
    </location>
</feature>
<feature type="region of interest" description="Disordered" evidence="9">
    <location>
        <begin position="167"/>
        <end position="192"/>
    </location>
</feature>
<keyword evidence="5 8" id="KW-0863">Zinc-finger</keyword>
<dbReference type="EC" id="2.3.2.27" evidence="2"/>
<dbReference type="GO" id="GO:0008270">
    <property type="term" value="F:zinc ion binding"/>
    <property type="evidence" value="ECO:0007669"/>
    <property type="project" value="UniProtKB-KW"/>
</dbReference>
<reference evidence="11" key="1">
    <citation type="journal article" date="2023" name="Mol. Phylogenet. Evol.">
        <title>Genome-scale phylogeny and comparative genomics of the fungal order Sordariales.</title>
        <authorList>
            <person name="Hensen N."/>
            <person name="Bonometti L."/>
            <person name="Westerberg I."/>
            <person name="Brannstrom I.O."/>
            <person name="Guillou S."/>
            <person name="Cros-Aarteil S."/>
            <person name="Calhoun S."/>
            <person name="Haridas S."/>
            <person name="Kuo A."/>
            <person name="Mondo S."/>
            <person name="Pangilinan J."/>
            <person name="Riley R."/>
            <person name="LaButti K."/>
            <person name="Andreopoulos B."/>
            <person name="Lipzen A."/>
            <person name="Chen C."/>
            <person name="Yan M."/>
            <person name="Daum C."/>
            <person name="Ng V."/>
            <person name="Clum A."/>
            <person name="Steindorff A."/>
            <person name="Ohm R.A."/>
            <person name="Martin F."/>
            <person name="Silar P."/>
            <person name="Natvig D.O."/>
            <person name="Lalanne C."/>
            <person name="Gautier V."/>
            <person name="Ament-Velasquez S.L."/>
            <person name="Kruys A."/>
            <person name="Hutchinson M.I."/>
            <person name="Powell A.J."/>
            <person name="Barry K."/>
            <person name="Miller A.N."/>
            <person name="Grigoriev I.V."/>
            <person name="Debuchy R."/>
            <person name="Gladieux P."/>
            <person name="Hiltunen Thoren M."/>
            <person name="Johannesson H."/>
        </authorList>
    </citation>
    <scope>NUCLEOTIDE SEQUENCE</scope>
    <source>
        <strain evidence="11">CBS 955.72</strain>
    </source>
</reference>